<dbReference type="SUPFAM" id="SSF48452">
    <property type="entry name" value="TPR-like"/>
    <property type="match status" value="2"/>
</dbReference>
<sequence>MQLFSSSSSTSSSTTTSLFLSSSNQSSKTRIFPIKSLQSPPSNLTVPPYTSSSSSSNNNEVSPVVQEPKLDEITSRRENLEEFLVRRPMIQSDGRDEEIDDDVDSSDDDDEEEEEKSALDISLEKFAKKLPMFEPGRGGEGDNGEVLVKPLKINLDLALYKAKVLTRNFQYDDAEKILQQCVYYWPEDGRPYVALGKVLRKQSRVSEARAVYEKGSQTTQGENAFIWQCWAVLENELGNTRKARELFDAATVADKRHIAAWHGWAILELKQGNIKKARNLLGKGIKYCGGNEYVYQTLALLEAKANRYEQASYLFRQATRCNPKSCASWLAWAQLEMKQENNRSACFLFEKAVQASPKNRFAWHVWGVFEANLGNIDKARKLLKIGHLVNLRDPVLLQSLALLEYKHSTANVSRVLFKRASELDPRHQPVWIAWGWMEWKEGNISTARELYQRALSVNSTTESAARCLQAWGVLEQRVGNLSAARRLFRSSLNINSQSYVTWMTWASLEEDQGNSVRAEEIRNLYFQQRTEVVDDASWVNGFLDIIDPALDSIKRLLNLEQDPFGKILNSSEVNDNDEETAEVKNAKSRSGFDLDAFIKEKLSLDPTKLDDQMETSLLSIAKSKEQRTSFRPRQRFN</sequence>
<feature type="region of interest" description="Disordered" evidence="2">
    <location>
        <begin position="1"/>
        <end position="118"/>
    </location>
</feature>
<dbReference type="SMART" id="SM00386">
    <property type="entry name" value="HAT"/>
    <property type="match status" value="9"/>
</dbReference>
<accession>A0A9R0J780</accession>
<keyword evidence="1" id="KW-0802">TPR repeat</keyword>
<dbReference type="GO" id="GO:0003729">
    <property type="term" value="F:mRNA binding"/>
    <property type="evidence" value="ECO:0007669"/>
    <property type="project" value="InterPro"/>
</dbReference>
<feature type="repeat" description="TPR" evidence="1">
    <location>
        <begin position="292"/>
        <end position="325"/>
    </location>
</feature>
<dbReference type="KEGG" id="soe:110801458"/>
<dbReference type="GO" id="GO:0006417">
    <property type="term" value="P:regulation of translation"/>
    <property type="evidence" value="ECO:0000318"/>
    <property type="project" value="GO_Central"/>
</dbReference>
<feature type="compositionally biased region" description="Low complexity" evidence="2">
    <location>
        <begin position="1"/>
        <end position="27"/>
    </location>
</feature>
<dbReference type="Proteomes" id="UP000813463">
    <property type="component" value="Chromosome 3"/>
</dbReference>
<reference evidence="4" key="2">
    <citation type="submission" date="2025-08" db="UniProtKB">
        <authorList>
            <consortium name="RefSeq"/>
        </authorList>
    </citation>
    <scope>IDENTIFICATION</scope>
    <source>
        <tissue evidence="4">Leaf</tissue>
    </source>
</reference>
<dbReference type="GO" id="GO:0009507">
    <property type="term" value="C:chloroplast"/>
    <property type="evidence" value="ECO:0000318"/>
    <property type="project" value="GO_Central"/>
</dbReference>
<protein>
    <submittedName>
        <fullName evidence="4">Protein high chlorophyll fluorescent 107</fullName>
    </submittedName>
</protein>
<organism evidence="3 4">
    <name type="scientific">Spinacia oleracea</name>
    <name type="common">Spinach</name>
    <dbReference type="NCBI Taxonomy" id="3562"/>
    <lineage>
        <taxon>Eukaryota</taxon>
        <taxon>Viridiplantae</taxon>
        <taxon>Streptophyta</taxon>
        <taxon>Embryophyta</taxon>
        <taxon>Tracheophyta</taxon>
        <taxon>Spermatophyta</taxon>
        <taxon>Magnoliopsida</taxon>
        <taxon>eudicotyledons</taxon>
        <taxon>Gunneridae</taxon>
        <taxon>Pentapetalae</taxon>
        <taxon>Caryophyllales</taxon>
        <taxon>Chenopodiaceae</taxon>
        <taxon>Chenopodioideae</taxon>
        <taxon>Anserineae</taxon>
        <taxon>Spinacia</taxon>
    </lineage>
</organism>
<dbReference type="FunFam" id="1.25.40.10:FF:001624">
    <property type="entry name" value="PsbB mRNA maturation factor Mbb1"/>
    <property type="match status" value="1"/>
</dbReference>
<dbReference type="InterPro" id="IPR011990">
    <property type="entry name" value="TPR-like_helical_dom_sf"/>
</dbReference>
<dbReference type="AlphaFoldDB" id="A0A9R0J780"/>
<dbReference type="GeneID" id="110801458"/>
<dbReference type="FunFam" id="1.25.40.10:FF:001264">
    <property type="entry name" value="High chlorophyll fluorescent 107"/>
    <property type="match status" value="1"/>
</dbReference>
<evidence type="ECO:0000256" key="1">
    <source>
        <dbReference type="PROSITE-ProRule" id="PRU00339"/>
    </source>
</evidence>
<evidence type="ECO:0000313" key="4">
    <source>
        <dbReference type="RefSeq" id="XP_021862514.1"/>
    </source>
</evidence>
<dbReference type="InterPro" id="IPR019734">
    <property type="entry name" value="TPR_rpt"/>
</dbReference>
<keyword evidence="3" id="KW-1185">Reference proteome</keyword>
<feature type="compositionally biased region" description="Acidic residues" evidence="2">
    <location>
        <begin position="95"/>
        <end position="115"/>
    </location>
</feature>
<dbReference type="GO" id="GO:0003727">
    <property type="term" value="F:single-stranded RNA binding"/>
    <property type="evidence" value="ECO:0000318"/>
    <property type="project" value="GO_Central"/>
</dbReference>
<feature type="compositionally biased region" description="Polar residues" evidence="2">
    <location>
        <begin position="36"/>
        <end position="50"/>
    </location>
</feature>
<dbReference type="PROSITE" id="PS50005">
    <property type="entry name" value="TPR"/>
    <property type="match status" value="1"/>
</dbReference>
<gene>
    <name evidence="4" type="primary">LOC110801458</name>
</gene>
<dbReference type="Gene3D" id="1.25.40.10">
    <property type="entry name" value="Tetratricopeptide repeat domain"/>
    <property type="match status" value="2"/>
</dbReference>
<dbReference type="PANTHER" id="PTHR44917:SF1">
    <property type="entry name" value="PROTEIN HIGH CHLOROPHYLL FLUORESCENT 107"/>
    <property type="match status" value="1"/>
</dbReference>
<dbReference type="RefSeq" id="XP_021862514.1">
    <property type="nucleotide sequence ID" value="XM_022006822.2"/>
</dbReference>
<dbReference type="OrthoDB" id="541719at2759"/>
<proteinExistence type="predicted"/>
<dbReference type="PANTHER" id="PTHR44917">
    <property type="entry name" value="PROTEIN HIGH CHLOROPHYLL FLUORESCENT 107"/>
    <property type="match status" value="1"/>
</dbReference>
<reference evidence="3" key="1">
    <citation type="journal article" date="2021" name="Nat. Commun.">
        <title>Genomic analyses provide insights into spinach domestication and the genetic basis of agronomic traits.</title>
        <authorList>
            <person name="Cai X."/>
            <person name="Sun X."/>
            <person name="Xu C."/>
            <person name="Sun H."/>
            <person name="Wang X."/>
            <person name="Ge C."/>
            <person name="Zhang Z."/>
            <person name="Wang Q."/>
            <person name="Fei Z."/>
            <person name="Jiao C."/>
            <person name="Wang Q."/>
        </authorList>
    </citation>
    <scope>NUCLEOTIDE SEQUENCE [LARGE SCALE GENOMIC DNA]</scope>
    <source>
        <strain evidence="3">cv. Varoflay</strain>
    </source>
</reference>
<feature type="compositionally biased region" description="Basic and acidic residues" evidence="2">
    <location>
        <begin position="68"/>
        <end position="85"/>
    </location>
</feature>
<evidence type="ECO:0000256" key="2">
    <source>
        <dbReference type="SAM" id="MobiDB-lite"/>
    </source>
</evidence>
<name>A0A9R0J780_SPIOL</name>
<dbReference type="InterPro" id="IPR044624">
    <property type="entry name" value="Mbb1-like"/>
</dbReference>
<dbReference type="GO" id="GO:0006397">
    <property type="term" value="P:mRNA processing"/>
    <property type="evidence" value="ECO:0000318"/>
    <property type="project" value="GO_Central"/>
</dbReference>
<evidence type="ECO:0000313" key="3">
    <source>
        <dbReference type="Proteomes" id="UP000813463"/>
    </source>
</evidence>
<dbReference type="SMART" id="SM00028">
    <property type="entry name" value="TPR"/>
    <property type="match status" value="8"/>
</dbReference>
<dbReference type="InterPro" id="IPR003107">
    <property type="entry name" value="HAT"/>
</dbReference>